<evidence type="ECO:0000256" key="1">
    <source>
        <dbReference type="ARBA" id="ARBA00000077"/>
    </source>
</evidence>
<dbReference type="GO" id="GO:0030145">
    <property type="term" value="F:manganese ion binding"/>
    <property type="evidence" value="ECO:0007669"/>
    <property type="project" value="UniProtKB-UniRule"/>
</dbReference>
<evidence type="ECO:0000256" key="2">
    <source>
        <dbReference type="ARBA" id="ARBA00001946"/>
    </source>
</evidence>
<dbReference type="AlphaFoldDB" id="A0A2J7TCX4"/>
<dbReference type="PROSITE" id="PS51975">
    <property type="entry name" value="RNASE_H_2"/>
    <property type="match status" value="1"/>
</dbReference>
<proteinExistence type="inferred from homology"/>
<feature type="binding site" evidence="14 15">
    <location>
        <position position="122"/>
    </location>
    <ligand>
        <name>a divalent metal cation</name>
        <dbReference type="ChEBI" id="CHEBI:60240"/>
    </ligand>
</feature>
<comment type="similarity">
    <text evidence="5 14 16">Belongs to the RNase HII family.</text>
</comment>
<dbReference type="Proteomes" id="UP000236286">
    <property type="component" value="Unassembled WGS sequence"/>
</dbReference>
<evidence type="ECO:0000256" key="6">
    <source>
        <dbReference type="ARBA" id="ARBA00012180"/>
    </source>
</evidence>
<evidence type="ECO:0000256" key="7">
    <source>
        <dbReference type="ARBA" id="ARBA00019179"/>
    </source>
</evidence>
<dbReference type="GO" id="GO:0006298">
    <property type="term" value="P:mismatch repair"/>
    <property type="evidence" value="ECO:0007669"/>
    <property type="project" value="TreeGrafter"/>
</dbReference>
<evidence type="ECO:0000256" key="5">
    <source>
        <dbReference type="ARBA" id="ARBA00007383"/>
    </source>
</evidence>
<feature type="binding site" evidence="14 15">
    <location>
        <position position="30"/>
    </location>
    <ligand>
        <name>a divalent metal cation</name>
        <dbReference type="ChEBI" id="CHEBI:60240"/>
    </ligand>
</feature>
<keyword evidence="8 14" id="KW-0963">Cytoplasm</keyword>
<dbReference type="EMBL" id="PDZR01000028">
    <property type="protein sequence ID" value="PNG24612.1"/>
    <property type="molecule type" value="Genomic_DNA"/>
</dbReference>
<dbReference type="PANTHER" id="PTHR10954">
    <property type="entry name" value="RIBONUCLEASE H2 SUBUNIT A"/>
    <property type="match status" value="1"/>
</dbReference>
<evidence type="ECO:0000256" key="10">
    <source>
        <dbReference type="ARBA" id="ARBA00022723"/>
    </source>
</evidence>
<dbReference type="EC" id="3.1.26.4" evidence="6 14"/>
<sequence length="208" mass="22805">MAEKPIPDRPDFRLERKLLRRDVWPVAGVDEAGRGPLAGPVAAAAVILDPDNLPRGLNDSKQLTREEREKLYESIMKRALAVALGFSSVKEIDAINIRQATFRAMRRALGALAASPRYVLIDGNDLAPDLCCEGETIVKGDASILSIAAASIVAKVTRDRLMRRLCAVHPVYGFSQHVGYGTPAHLQAIEAHGPCPFHRMSFRPFRAD</sequence>
<evidence type="ECO:0000256" key="11">
    <source>
        <dbReference type="ARBA" id="ARBA00022759"/>
    </source>
</evidence>
<keyword evidence="13 14" id="KW-0464">Manganese</keyword>
<evidence type="ECO:0000256" key="9">
    <source>
        <dbReference type="ARBA" id="ARBA00022722"/>
    </source>
</evidence>
<evidence type="ECO:0000313" key="19">
    <source>
        <dbReference type="Proteomes" id="UP000236286"/>
    </source>
</evidence>
<evidence type="ECO:0000256" key="8">
    <source>
        <dbReference type="ARBA" id="ARBA00022490"/>
    </source>
</evidence>
<name>A0A2J7TCX4_METSI</name>
<comment type="caution">
    <text evidence="18">The sequence shown here is derived from an EMBL/GenBank/DDBJ whole genome shotgun (WGS) entry which is preliminary data.</text>
</comment>
<evidence type="ECO:0000256" key="15">
    <source>
        <dbReference type="PROSITE-ProRule" id="PRU01319"/>
    </source>
</evidence>
<dbReference type="OrthoDB" id="9803420at2"/>
<evidence type="ECO:0000256" key="16">
    <source>
        <dbReference type="RuleBase" id="RU003515"/>
    </source>
</evidence>
<protein>
    <recommendedName>
        <fullName evidence="7 14">Ribonuclease HII</fullName>
        <shortName evidence="14">RNase HII</shortName>
        <ecNumber evidence="6 14">3.1.26.4</ecNumber>
    </recommendedName>
</protein>
<accession>A0A2J7TCX4</accession>
<keyword evidence="11 14" id="KW-0255">Endonuclease</keyword>
<dbReference type="InterPro" id="IPR001352">
    <property type="entry name" value="RNase_HII/HIII"/>
</dbReference>
<keyword evidence="9 14" id="KW-0540">Nuclease</keyword>
<dbReference type="InterPro" id="IPR036397">
    <property type="entry name" value="RNaseH_sf"/>
</dbReference>
<feature type="binding site" evidence="14 15">
    <location>
        <position position="31"/>
    </location>
    <ligand>
        <name>a divalent metal cation</name>
        <dbReference type="ChEBI" id="CHEBI:60240"/>
    </ligand>
</feature>
<evidence type="ECO:0000256" key="12">
    <source>
        <dbReference type="ARBA" id="ARBA00022801"/>
    </source>
</evidence>
<keyword evidence="10 14" id="KW-0479">Metal-binding</keyword>
<dbReference type="PANTHER" id="PTHR10954:SF18">
    <property type="entry name" value="RIBONUCLEASE HII"/>
    <property type="match status" value="1"/>
</dbReference>
<evidence type="ECO:0000313" key="18">
    <source>
        <dbReference type="EMBL" id="PNG24612.1"/>
    </source>
</evidence>
<comment type="catalytic activity">
    <reaction evidence="1 14 15 16">
        <text>Endonucleolytic cleavage to 5'-phosphomonoester.</text>
        <dbReference type="EC" id="3.1.26.4"/>
    </reaction>
</comment>
<evidence type="ECO:0000256" key="14">
    <source>
        <dbReference type="HAMAP-Rule" id="MF_00052"/>
    </source>
</evidence>
<organism evidence="18 19">
    <name type="scientific">Methylocella silvestris</name>
    <dbReference type="NCBI Taxonomy" id="199596"/>
    <lineage>
        <taxon>Bacteria</taxon>
        <taxon>Pseudomonadati</taxon>
        <taxon>Pseudomonadota</taxon>
        <taxon>Alphaproteobacteria</taxon>
        <taxon>Hyphomicrobiales</taxon>
        <taxon>Beijerinckiaceae</taxon>
        <taxon>Methylocella</taxon>
    </lineage>
</organism>
<dbReference type="NCBIfam" id="NF000594">
    <property type="entry name" value="PRK00015.1-1"/>
    <property type="match status" value="1"/>
</dbReference>
<dbReference type="InterPro" id="IPR024567">
    <property type="entry name" value="RNase_HII/HIII_dom"/>
</dbReference>
<keyword evidence="12 14" id="KW-0378">Hydrolase</keyword>
<dbReference type="SUPFAM" id="SSF53098">
    <property type="entry name" value="Ribonuclease H-like"/>
    <property type="match status" value="1"/>
</dbReference>
<comment type="subcellular location">
    <subcellularLocation>
        <location evidence="4 14">Cytoplasm</location>
    </subcellularLocation>
</comment>
<dbReference type="GO" id="GO:0032299">
    <property type="term" value="C:ribonuclease H2 complex"/>
    <property type="evidence" value="ECO:0007669"/>
    <property type="project" value="TreeGrafter"/>
</dbReference>
<dbReference type="GO" id="GO:0003723">
    <property type="term" value="F:RNA binding"/>
    <property type="evidence" value="ECO:0007669"/>
    <property type="project" value="UniProtKB-UniRule"/>
</dbReference>
<dbReference type="GO" id="GO:0005737">
    <property type="term" value="C:cytoplasm"/>
    <property type="evidence" value="ECO:0007669"/>
    <property type="project" value="UniProtKB-SubCell"/>
</dbReference>
<dbReference type="Pfam" id="PF01351">
    <property type="entry name" value="RNase_HII"/>
    <property type="match status" value="1"/>
</dbReference>
<dbReference type="InterPro" id="IPR012337">
    <property type="entry name" value="RNaseH-like_sf"/>
</dbReference>
<comment type="cofactor">
    <cofactor evidence="14 15">
        <name>Mn(2+)</name>
        <dbReference type="ChEBI" id="CHEBI:29035"/>
    </cofactor>
    <cofactor evidence="14 15">
        <name>Mg(2+)</name>
        <dbReference type="ChEBI" id="CHEBI:18420"/>
    </cofactor>
    <text evidence="14 15">Manganese or magnesium. Binds 1 divalent metal ion per monomer in the absence of substrate. May bind a second metal ion after substrate binding.</text>
</comment>
<dbReference type="CDD" id="cd07182">
    <property type="entry name" value="RNase_HII_bacteria_HII_like"/>
    <property type="match status" value="1"/>
</dbReference>
<dbReference type="NCBIfam" id="NF000595">
    <property type="entry name" value="PRK00015.1-3"/>
    <property type="match status" value="1"/>
</dbReference>
<reference evidence="18 19" key="1">
    <citation type="submission" date="2017-10" db="EMBL/GenBank/DDBJ databases">
        <title>Genome announcement of Methylocella silvestris TVC from permafrost.</title>
        <authorList>
            <person name="Wang J."/>
            <person name="Geng K."/>
            <person name="Ul-Haque F."/>
            <person name="Crombie A.T."/>
            <person name="Street L.E."/>
            <person name="Wookey P.A."/>
            <person name="Murrell J.C."/>
            <person name="Pratscher J."/>
        </authorList>
    </citation>
    <scope>NUCLEOTIDE SEQUENCE [LARGE SCALE GENOMIC DNA]</scope>
    <source>
        <strain evidence="18 19">TVC</strain>
    </source>
</reference>
<evidence type="ECO:0000256" key="13">
    <source>
        <dbReference type="ARBA" id="ARBA00023211"/>
    </source>
</evidence>
<dbReference type="InterPro" id="IPR022898">
    <property type="entry name" value="RNase_HII"/>
</dbReference>
<evidence type="ECO:0000259" key="17">
    <source>
        <dbReference type="PROSITE" id="PS51975"/>
    </source>
</evidence>
<evidence type="ECO:0000256" key="4">
    <source>
        <dbReference type="ARBA" id="ARBA00004496"/>
    </source>
</evidence>
<dbReference type="RefSeq" id="WP_102845097.1">
    <property type="nucleotide sequence ID" value="NZ_PDZR01000028.1"/>
</dbReference>
<dbReference type="GO" id="GO:0004523">
    <property type="term" value="F:RNA-DNA hybrid ribonuclease activity"/>
    <property type="evidence" value="ECO:0007669"/>
    <property type="project" value="UniProtKB-UniRule"/>
</dbReference>
<dbReference type="Gene3D" id="3.30.420.10">
    <property type="entry name" value="Ribonuclease H-like superfamily/Ribonuclease H"/>
    <property type="match status" value="1"/>
</dbReference>
<comment type="function">
    <text evidence="3 14 16">Endonuclease that specifically degrades the RNA of RNA-DNA hybrids.</text>
</comment>
<dbReference type="GO" id="GO:0043137">
    <property type="term" value="P:DNA replication, removal of RNA primer"/>
    <property type="evidence" value="ECO:0007669"/>
    <property type="project" value="TreeGrafter"/>
</dbReference>
<evidence type="ECO:0000256" key="3">
    <source>
        <dbReference type="ARBA" id="ARBA00004065"/>
    </source>
</evidence>
<dbReference type="HAMAP" id="MF_00052_B">
    <property type="entry name" value="RNase_HII_B"/>
    <property type="match status" value="1"/>
</dbReference>
<comment type="cofactor">
    <cofactor evidence="2">
        <name>Mg(2+)</name>
        <dbReference type="ChEBI" id="CHEBI:18420"/>
    </cofactor>
</comment>
<feature type="domain" description="RNase H type-2" evidence="17">
    <location>
        <begin position="24"/>
        <end position="208"/>
    </location>
</feature>
<gene>
    <name evidence="14" type="primary">rnhB</name>
    <name evidence="18" type="ORF">CR492_17920</name>
</gene>